<evidence type="ECO:0000256" key="1">
    <source>
        <dbReference type="SAM" id="Phobius"/>
    </source>
</evidence>
<reference evidence="2 3" key="1">
    <citation type="journal article" date="2014" name="PLoS Genet.">
        <title>The Genome of Spironucleus salmonicida Highlights a Fish Pathogen Adapted to Fluctuating Environments.</title>
        <authorList>
            <person name="Xu F."/>
            <person name="Jerlstrom-Hultqvist J."/>
            <person name="Einarsson E."/>
            <person name="Astvaldsson A."/>
            <person name="Svard S.G."/>
            <person name="Andersson J.O."/>
        </authorList>
    </citation>
    <scope>NUCLEOTIDE SEQUENCE</scope>
    <source>
        <strain evidence="3">ATCC 50377</strain>
    </source>
</reference>
<reference evidence="3" key="2">
    <citation type="submission" date="2020-12" db="EMBL/GenBank/DDBJ databases">
        <title>New Spironucleus salmonicida genome in near-complete chromosomes.</title>
        <authorList>
            <person name="Xu F."/>
            <person name="Kurt Z."/>
            <person name="Jimenez-Gonzalez A."/>
            <person name="Astvaldsson A."/>
            <person name="Andersson J.O."/>
            <person name="Svard S.G."/>
        </authorList>
    </citation>
    <scope>NUCLEOTIDE SEQUENCE</scope>
    <source>
        <strain evidence="3">ATCC 50377</strain>
    </source>
</reference>
<keyword evidence="1" id="KW-0812">Transmembrane</keyword>
<organism evidence="2">
    <name type="scientific">Spironucleus salmonicida</name>
    <dbReference type="NCBI Taxonomy" id="348837"/>
    <lineage>
        <taxon>Eukaryota</taxon>
        <taxon>Metamonada</taxon>
        <taxon>Diplomonadida</taxon>
        <taxon>Hexamitidae</taxon>
        <taxon>Hexamitinae</taxon>
        <taxon>Spironucleus</taxon>
    </lineage>
</organism>
<keyword evidence="4" id="KW-1185">Reference proteome</keyword>
<name>V6LV33_9EUKA</name>
<dbReference type="Proteomes" id="UP000018208">
    <property type="component" value="Unassembled WGS sequence"/>
</dbReference>
<keyword evidence="1" id="KW-0472">Membrane</keyword>
<evidence type="ECO:0000313" key="2">
    <source>
        <dbReference type="EMBL" id="EST44654.1"/>
    </source>
</evidence>
<sequence>MLLLVFSRICGDLSCEDTLCSKENTCLVFNDISLCKQSCGFPSFCKIQQIQVQDITFNAFCIFLDSGKIFAISTAIFVFLAIVSADIFLVIYCRRINKHSDVVDNGGVDDFEGITRIEIKRKNVHFGNVRGAIEAEIAGIHIVEEKERERDEVNRNGIMMLRDALVEQAIAERRNEFERGLVRTIESKISIFEEKILRYV</sequence>
<evidence type="ECO:0000313" key="3">
    <source>
        <dbReference type="EMBL" id="KAH0572665.1"/>
    </source>
</evidence>
<accession>V6LV33</accession>
<dbReference type="VEuPathDB" id="GiardiaDB:SS50377_24776"/>
<dbReference type="EMBL" id="AUWU02000005">
    <property type="protein sequence ID" value="KAH0572665.1"/>
    <property type="molecule type" value="Genomic_DNA"/>
</dbReference>
<gene>
    <name evidence="2" type="ORF">SS50377_15663</name>
    <name evidence="3" type="ORF">SS50377_24776</name>
</gene>
<dbReference type="AlphaFoldDB" id="V6LV33"/>
<dbReference type="EMBL" id="KI546115">
    <property type="protein sequence ID" value="EST44654.1"/>
    <property type="molecule type" value="Genomic_DNA"/>
</dbReference>
<keyword evidence="1" id="KW-1133">Transmembrane helix</keyword>
<feature type="transmembrane region" description="Helical" evidence="1">
    <location>
        <begin position="69"/>
        <end position="92"/>
    </location>
</feature>
<evidence type="ECO:0000313" key="4">
    <source>
        <dbReference type="Proteomes" id="UP000018208"/>
    </source>
</evidence>
<protein>
    <submittedName>
        <fullName evidence="2">Uncharacterized protein</fullName>
    </submittedName>
</protein>
<proteinExistence type="predicted"/>